<reference evidence="1 2" key="1">
    <citation type="journal article" date="2024" name="Nat. Commun.">
        <title>Phylogenomics reveals the evolutionary origins of lichenization in chlorophyte algae.</title>
        <authorList>
            <person name="Puginier C."/>
            <person name="Libourel C."/>
            <person name="Otte J."/>
            <person name="Skaloud P."/>
            <person name="Haon M."/>
            <person name="Grisel S."/>
            <person name="Petersen M."/>
            <person name="Berrin J.G."/>
            <person name="Delaux P.M."/>
            <person name="Dal Grande F."/>
            <person name="Keller J."/>
        </authorList>
    </citation>
    <scope>NUCLEOTIDE SEQUENCE [LARGE SCALE GENOMIC DNA]</scope>
    <source>
        <strain evidence="1 2">SAG 2036</strain>
    </source>
</reference>
<dbReference type="PANTHER" id="PTHR10997:SF9">
    <property type="entry name" value="IMPORTIN-9"/>
    <property type="match status" value="1"/>
</dbReference>
<dbReference type="GO" id="GO:0005635">
    <property type="term" value="C:nuclear envelope"/>
    <property type="evidence" value="ECO:0007669"/>
    <property type="project" value="TreeGrafter"/>
</dbReference>
<protein>
    <submittedName>
        <fullName evidence="1">Uncharacterized protein</fullName>
    </submittedName>
</protein>
<dbReference type="InterPro" id="IPR016024">
    <property type="entry name" value="ARM-type_fold"/>
</dbReference>
<organism evidence="1 2">
    <name type="scientific">Symbiochloris irregularis</name>
    <dbReference type="NCBI Taxonomy" id="706552"/>
    <lineage>
        <taxon>Eukaryota</taxon>
        <taxon>Viridiplantae</taxon>
        <taxon>Chlorophyta</taxon>
        <taxon>core chlorophytes</taxon>
        <taxon>Trebouxiophyceae</taxon>
        <taxon>Trebouxiales</taxon>
        <taxon>Trebouxiaceae</taxon>
        <taxon>Symbiochloris</taxon>
    </lineage>
</organism>
<dbReference type="Proteomes" id="UP001465755">
    <property type="component" value="Unassembled WGS sequence"/>
</dbReference>
<name>A0AAW1NQW3_9CHLO</name>
<dbReference type="InterPro" id="IPR011989">
    <property type="entry name" value="ARM-like"/>
</dbReference>
<comment type="caution">
    <text evidence="1">The sequence shown here is derived from an EMBL/GenBank/DDBJ whole genome shotgun (WGS) entry which is preliminary data.</text>
</comment>
<dbReference type="SUPFAM" id="SSF48371">
    <property type="entry name" value="ARM repeat"/>
    <property type="match status" value="1"/>
</dbReference>
<dbReference type="Gene3D" id="1.25.10.10">
    <property type="entry name" value="Leucine-rich Repeat Variant"/>
    <property type="match status" value="2"/>
</dbReference>
<gene>
    <name evidence="1" type="ORF">WJX73_001243</name>
</gene>
<dbReference type="GO" id="GO:0006606">
    <property type="term" value="P:protein import into nucleus"/>
    <property type="evidence" value="ECO:0007669"/>
    <property type="project" value="TreeGrafter"/>
</dbReference>
<dbReference type="GO" id="GO:0005829">
    <property type="term" value="C:cytosol"/>
    <property type="evidence" value="ECO:0007669"/>
    <property type="project" value="TreeGrafter"/>
</dbReference>
<evidence type="ECO:0000313" key="1">
    <source>
        <dbReference type="EMBL" id="KAK9790767.1"/>
    </source>
</evidence>
<dbReference type="EMBL" id="JALJOQ010000186">
    <property type="protein sequence ID" value="KAK9790767.1"/>
    <property type="molecule type" value="Genomic_DNA"/>
</dbReference>
<evidence type="ECO:0000313" key="2">
    <source>
        <dbReference type="Proteomes" id="UP001465755"/>
    </source>
</evidence>
<dbReference type="AlphaFoldDB" id="A0AAW1NQW3"/>
<dbReference type="PANTHER" id="PTHR10997">
    <property type="entry name" value="IMPORTIN-7, 8, 11"/>
    <property type="match status" value="1"/>
</dbReference>
<sequence length="834" mass="92919">MSTGPVAFAQSSHQAVLDKLVEAAVGKKDVHTHTRMKAVHKLLGRYWWQSDSLARVPLVKEHDKAAVRKLVLETAIGEERPEIAASATNALLQIAAVDFPAYWPDLIRELMAALSPPREITQIIGAIKCLKTLAENSTLREKDSYEAIPRLLPSLFAAAQHCSDKVQRSQLTHVDIFTIVKAAVSWIEPIQADRSTQQSQMLTSLLDPYLQVAATAVETVDIKQADELPDLFAALDFVRQLMMTCAELSVPELAGRIFAGLHNLLERELPTFLQDNTQAQSAQSAKMSDLIKMINHVWSLLAEALTSKPVRQQLMSTPGLSTRARVELAIDYMQIRSWDFEAWETTAGPLRRPVAMAAGLDGSVRGSLAYMLSSVMRLSSRLTPKVADAVFDAASTCLEDVRLPIVVRCAATTAINDLWMHFPSEERIMPLFRRLTACLALSSCATDLKPAALEALGALIRDNANLAVLHEPTLLELIGDTFRLVPDENPGADQAALRLLRQMAAHGDDQMLERILTAIMPAVYQICHHSADQFSIFEALDTAVEMLQRASVKTNASWVYRLSDELLIVMRVPFITSLCVILQKMFQSLRWQMTPHIPDVLRAVLARLALRGDGVSLEDRTKMGCIEVVAAAILLEPDWTLEMLGSNNFSELAGLPHQNAIGFVLTMWMRVHSESDNHGLSLATRALAHLLGQGFRREYDFKLEGRLVHMADHAYPLPQMWPAHVKMMEVVLESLQLWKEGNHNEAKIDGEKGVRCFAPAVRLGHPAITLEPDPQWEFGKTFLVDLEQFVEEQIGAFRRRDPWLFSECCRLLTEDQVSRLQAVVSPHLENGSSH</sequence>
<keyword evidence="2" id="KW-1185">Reference proteome</keyword>
<proteinExistence type="predicted"/>
<accession>A0AAW1NQW3</accession>